<evidence type="ECO:0000256" key="1">
    <source>
        <dbReference type="ARBA" id="ARBA00001967"/>
    </source>
</evidence>
<comment type="similarity">
    <text evidence="2">Belongs to the [NiFe]/[NiFeSe] hydrogenase large subunit family.</text>
</comment>
<name>I3TFD8_THEC1</name>
<keyword evidence="6" id="KW-0460">Magnesium</keyword>
<dbReference type="Proteomes" id="UP000005270">
    <property type="component" value="Chromosome"/>
</dbReference>
<comment type="cofactor">
    <cofactor evidence="1 6">
        <name>Ni(2+)</name>
        <dbReference type="ChEBI" id="CHEBI:49786"/>
    </cofactor>
</comment>
<feature type="binding site" evidence="6">
    <location>
        <position position="63"/>
    </location>
    <ligand>
        <name>Fe cation</name>
        <dbReference type="ChEBI" id="CHEBI:24875"/>
    </ligand>
</feature>
<evidence type="ECO:0000256" key="2">
    <source>
        <dbReference type="ARBA" id="ARBA00009292"/>
    </source>
</evidence>
<dbReference type="InterPro" id="IPR029014">
    <property type="entry name" value="NiFe-Hase_large"/>
</dbReference>
<evidence type="ECO:0000256" key="6">
    <source>
        <dbReference type="PIRSR" id="PIRSR601501-1"/>
    </source>
</evidence>
<comment type="cofactor">
    <cofactor evidence="6">
        <name>Fe cation</name>
        <dbReference type="ChEBI" id="CHEBI:24875"/>
    </cofactor>
</comment>
<dbReference type="Gene3D" id="1.10.645.10">
    <property type="entry name" value="Cytochrome-c3 Hydrogenase, chain B"/>
    <property type="match status" value="1"/>
</dbReference>
<dbReference type="SUPFAM" id="SSF56762">
    <property type="entry name" value="HydB/Nqo4-like"/>
    <property type="match status" value="1"/>
</dbReference>
<accession>I3TFD8</accession>
<keyword evidence="5" id="KW-0560">Oxidoreductase</keyword>
<dbReference type="GO" id="GO:0016491">
    <property type="term" value="F:oxidoreductase activity"/>
    <property type="evidence" value="ECO:0007669"/>
    <property type="project" value="UniProtKB-KW"/>
</dbReference>
<evidence type="ECO:0000256" key="4">
    <source>
        <dbReference type="ARBA" id="ARBA00022723"/>
    </source>
</evidence>
<dbReference type="KEGG" id="thg:TCELL_1053"/>
<proteinExistence type="inferred from homology"/>
<dbReference type="eggNOG" id="arCOG01549">
    <property type="taxonomic scope" value="Archaea"/>
</dbReference>
<dbReference type="GO" id="GO:0016151">
    <property type="term" value="F:nickel cation binding"/>
    <property type="evidence" value="ECO:0007669"/>
    <property type="project" value="InterPro"/>
</dbReference>
<feature type="binding site" evidence="6">
    <location>
        <position position="60"/>
    </location>
    <ligand>
        <name>Ni(2+)</name>
        <dbReference type="ChEBI" id="CHEBI:49786"/>
    </ligand>
</feature>
<organism evidence="7 8">
    <name type="scientific">Thermogladius calderae (strain DSM 22663 / VKM B-2946 / 1633)</name>
    <dbReference type="NCBI Taxonomy" id="1184251"/>
    <lineage>
        <taxon>Archaea</taxon>
        <taxon>Thermoproteota</taxon>
        <taxon>Thermoprotei</taxon>
        <taxon>Desulfurococcales</taxon>
        <taxon>Desulfurococcaceae</taxon>
        <taxon>Thermogladius</taxon>
    </lineage>
</organism>
<dbReference type="EMBL" id="CP003531">
    <property type="protein sequence ID" value="AFK51476.1"/>
    <property type="molecule type" value="Genomic_DNA"/>
</dbReference>
<feature type="binding site" evidence="6">
    <location>
        <position position="426"/>
    </location>
    <ligand>
        <name>Mg(2+)</name>
        <dbReference type="ChEBI" id="CHEBI:18420"/>
    </ligand>
</feature>
<dbReference type="PANTHER" id="PTHR43600:SF2">
    <property type="entry name" value="F420-NON-REDUCING HYDROGENASE VHU SUBUNIT A"/>
    <property type="match status" value="1"/>
</dbReference>
<feature type="binding site" evidence="6">
    <location>
        <position position="420"/>
    </location>
    <ligand>
        <name>Ni(2+)</name>
        <dbReference type="ChEBI" id="CHEBI:49786"/>
    </ligand>
</feature>
<evidence type="ECO:0000313" key="7">
    <source>
        <dbReference type="EMBL" id="AFK51476.1"/>
    </source>
</evidence>
<feature type="binding site" evidence="6">
    <location>
        <position position="376"/>
    </location>
    <ligand>
        <name>Mg(2+)</name>
        <dbReference type="ChEBI" id="CHEBI:18420"/>
    </ligand>
</feature>
<evidence type="ECO:0000256" key="5">
    <source>
        <dbReference type="ARBA" id="ARBA00023002"/>
    </source>
</evidence>
<keyword evidence="6" id="KW-0408">Iron</keyword>
<feature type="binding site" evidence="6">
    <location>
        <position position="63"/>
    </location>
    <ligand>
        <name>Ni(2+)</name>
        <dbReference type="ChEBI" id="CHEBI:49786"/>
    </ligand>
</feature>
<keyword evidence="3 6" id="KW-0533">Nickel</keyword>
<feature type="binding site" evidence="6">
    <location>
        <position position="41"/>
    </location>
    <ligand>
        <name>Mg(2+)</name>
        <dbReference type="ChEBI" id="CHEBI:18420"/>
    </ligand>
</feature>
<evidence type="ECO:0000256" key="3">
    <source>
        <dbReference type="ARBA" id="ARBA00022596"/>
    </source>
</evidence>
<dbReference type="HOGENOM" id="CLU_044556_0_0_2"/>
<keyword evidence="4 6" id="KW-0479">Metal-binding</keyword>
<reference evidence="7 8" key="1">
    <citation type="journal article" date="2012" name="J. Bacteriol.">
        <title>Complete genome sequence of the hyperthermophilic cellulolytic Crenarchaeon 'Thermogladius cellulolyticus' 1633.</title>
        <authorList>
            <person name="Mardanov A.V."/>
            <person name="Kochetkova T.V."/>
            <person name="Beletsky A.V."/>
            <person name="Bonch-Osmolovskaya E.A."/>
            <person name="Ravin N.V."/>
            <person name="Skryabin K.G."/>
        </authorList>
    </citation>
    <scope>NUCLEOTIDE SEQUENCE [LARGE SCALE GENOMIC DNA]</scope>
    <source>
        <strain evidence="8">DSM 22663 / VKM B-2946 / 1633</strain>
    </source>
</reference>
<sequence length="432" mass="47223">MRGLSEWGLGRVEGEGSVEVYVSGGAVAVRVNIEEAPRFFEYLLRGRGADQVVDLVTRVCGLCGVSHALAAAMALEGCLGLEVDERAAELRVAMHLAERVKSHLLHVFLLNLPDYMGVGSAIDLWERRPGLLKRVSSALASSARAMEALCGRTHNVVNLRLGGVYKAPSREEAEAVKRYVEGARRVLEELLDEVLPSLEVPCEGLVKPLLLVHDPGRYPHDGAAVLLEDLGGSLERIEVAGYEAALEPRQERGKNAVVYRVRGRAVVTGPLARFNHAWDRLSGETRDLMKRHGWRPPLRDVRQGIVARLAEVHDALVAIRSVLESRNWDSYAGGGRAMPRRAGGRLHCAYLVEAPRGVLYHRYTLGEDLRVESAKIVTPTQLNVPSMEELSAQALAARPPAGVGDVKRTVEVVVRSLDPCLSCSVHRVVLEA</sequence>
<keyword evidence="8" id="KW-1185">Reference proteome</keyword>
<dbReference type="STRING" id="1184251.TCELL_1053"/>
<dbReference type="InParanoid" id="I3TFD8"/>
<evidence type="ECO:0000313" key="8">
    <source>
        <dbReference type="Proteomes" id="UP000005270"/>
    </source>
</evidence>
<dbReference type="Pfam" id="PF00374">
    <property type="entry name" value="NiFeSe_Hases"/>
    <property type="match status" value="2"/>
</dbReference>
<dbReference type="AlphaFoldDB" id="I3TFD8"/>
<dbReference type="PANTHER" id="PTHR43600">
    <property type="entry name" value="COENZYME F420 HYDROGENASE, SUBUNIT ALPHA"/>
    <property type="match status" value="1"/>
</dbReference>
<dbReference type="InterPro" id="IPR001501">
    <property type="entry name" value="Ni-dep_hyd_lsu"/>
</dbReference>
<protein>
    <submittedName>
        <fullName evidence="7">[NiFe] hydrogenase, subunit alpha</fullName>
    </submittedName>
</protein>
<gene>
    <name evidence="7" type="ordered locus">TCELL_1053</name>
</gene>
<feature type="binding site" evidence="6">
    <location>
        <position position="423"/>
    </location>
    <ligand>
        <name>Fe cation</name>
        <dbReference type="ChEBI" id="CHEBI:24875"/>
    </ligand>
</feature>